<evidence type="ECO:0000313" key="2">
    <source>
        <dbReference type="Proteomes" id="UP000012073"/>
    </source>
</evidence>
<gene>
    <name evidence="1" type="ORF">CHC_T00004343001</name>
</gene>
<name>R7QEW3_CHOCR</name>
<dbReference type="Gramene" id="CDF35960">
    <property type="protein sequence ID" value="CDF35960"/>
    <property type="gene ID" value="CHC_T00004343001"/>
</dbReference>
<reference evidence="2" key="1">
    <citation type="journal article" date="2013" name="Proc. Natl. Acad. Sci. U.S.A.">
        <title>Genome structure and metabolic features in the red seaweed Chondrus crispus shed light on evolution of the Archaeplastida.</title>
        <authorList>
            <person name="Collen J."/>
            <person name="Porcel B."/>
            <person name="Carre W."/>
            <person name="Ball S.G."/>
            <person name="Chaparro C."/>
            <person name="Tonon T."/>
            <person name="Barbeyron T."/>
            <person name="Michel G."/>
            <person name="Noel B."/>
            <person name="Valentin K."/>
            <person name="Elias M."/>
            <person name="Artiguenave F."/>
            <person name="Arun A."/>
            <person name="Aury J.M."/>
            <person name="Barbosa-Neto J.F."/>
            <person name="Bothwell J.H."/>
            <person name="Bouget F.Y."/>
            <person name="Brillet L."/>
            <person name="Cabello-Hurtado F."/>
            <person name="Capella-Gutierrez S."/>
            <person name="Charrier B."/>
            <person name="Cladiere L."/>
            <person name="Cock J.M."/>
            <person name="Coelho S.M."/>
            <person name="Colleoni C."/>
            <person name="Czjzek M."/>
            <person name="Da Silva C."/>
            <person name="Delage L."/>
            <person name="Denoeud F."/>
            <person name="Deschamps P."/>
            <person name="Dittami S.M."/>
            <person name="Gabaldon T."/>
            <person name="Gachon C.M."/>
            <person name="Groisillier A."/>
            <person name="Herve C."/>
            <person name="Jabbari K."/>
            <person name="Katinka M."/>
            <person name="Kloareg B."/>
            <person name="Kowalczyk N."/>
            <person name="Labadie K."/>
            <person name="Leblanc C."/>
            <person name="Lopez P.J."/>
            <person name="McLachlan D.H."/>
            <person name="Meslet-Cladiere L."/>
            <person name="Moustafa A."/>
            <person name="Nehr Z."/>
            <person name="Nyvall Collen P."/>
            <person name="Panaud O."/>
            <person name="Partensky F."/>
            <person name="Poulain J."/>
            <person name="Rensing S.A."/>
            <person name="Rousvoal S."/>
            <person name="Samson G."/>
            <person name="Symeonidi A."/>
            <person name="Weissenbach J."/>
            <person name="Zambounis A."/>
            <person name="Wincker P."/>
            <person name="Boyen C."/>
        </authorList>
    </citation>
    <scope>NUCLEOTIDE SEQUENCE [LARGE SCALE GENOMIC DNA]</scope>
    <source>
        <strain evidence="2">cv. Stackhouse</strain>
    </source>
</reference>
<dbReference type="RefSeq" id="XP_005715779.1">
    <property type="nucleotide sequence ID" value="XM_005715722.1"/>
</dbReference>
<dbReference type="KEGG" id="ccp:CHC_T00004343001"/>
<dbReference type="AlphaFoldDB" id="R7QEW3"/>
<dbReference type="GeneID" id="17323496"/>
<dbReference type="Proteomes" id="UP000012073">
    <property type="component" value="Unassembled WGS sequence"/>
</dbReference>
<accession>R7QEW3</accession>
<dbReference type="EMBL" id="HG001753">
    <property type="protein sequence ID" value="CDF35960.1"/>
    <property type="molecule type" value="Genomic_DNA"/>
</dbReference>
<keyword evidence="2" id="KW-1185">Reference proteome</keyword>
<proteinExistence type="predicted"/>
<protein>
    <submittedName>
        <fullName evidence="1">Uncharacterized protein</fullName>
    </submittedName>
</protein>
<organism evidence="1 2">
    <name type="scientific">Chondrus crispus</name>
    <name type="common">Carrageen Irish moss</name>
    <name type="synonym">Polymorpha crispa</name>
    <dbReference type="NCBI Taxonomy" id="2769"/>
    <lineage>
        <taxon>Eukaryota</taxon>
        <taxon>Rhodophyta</taxon>
        <taxon>Florideophyceae</taxon>
        <taxon>Rhodymeniophycidae</taxon>
        <taxon>Gigartinales</taxon>
        <taxon>Gigartinaceae</taxon>
        <taxon>Chondrus</taxon>
    </lineage>
</organism>
<sequence>MEKTAFCTSIWQWIEEPHPHQLRPLPTIATDIPSCYTRTSHVCQPQQSRSNQTLLSQVFLLAALKDTHLKPSICVHSLLIVKPSIRSPLACIPPPPLGRKRGPISEPTFCERPYSFLVFLDYISEARFP</sequence>
<evidence type="ECO:0000313" key="1">
    <source>
        <dbReference type="EMBL" id="CDF35960.1"/>
    </source>
</evidence>